<gene>
    <name evidence="2" type="ORF">EYF80_067900</name>
</gene>
<dbReference type="EMBL" id="SRLO01024822">
    <property type="protein sequence ID" value="TNN21988.1"/>
    <property type="molecule type" value="Genomic_DNA"/>
</dbReference>
<evidence type="ECO:0000313" key="2">
    <source>
        <dbReference type="EMBL" id="TNN21988.1"/>
    </source>
</evidence>
<sequence>MNNSRVECHGNTVRRLTNTIQTSGREREREASSPTPGGRGSAFGSRLLDARPRRGGKARAVGWTAPPREMDFY</sequence>
<name>A0A4Z2DZU9_9TELE</name>
<reference evidence="2 3" key="1">
    <citation type="submission" date="2019-03" db="EMBL/GenBank/DDBJ databases">
        <title>First draft genome of Liparis tanakae, snailfish: a comprehensive survey of snailfish specific genes.</title>
        <authorList>
            <person name="Kim W."/>
            <person name="Song I."/>
            <person name="Jeong J.-H."/>
            <person name="Kim D."/>
            <person name="Kim S."/>
            <person name="Ryu S."/>
            <person name="Song J.Y."/>
            <person name="Lee S.K."/>
        </authorList>
    </citation>
    <scope>NUCLEOTIDE SEQUENCE [LARGE SCALE GENOMIC DNA]</scope>
    <source>
        <tissue evidence="2">Muscle</tissue>
    </source>
</reference>
<proteinExistence type="predicted"/>
<evidence type="ECO:0000256" key="1">
    <source>
        <dbReference type="SAM" id="MobiDB-lite"/>
    </source>
</evidence>
<keyword evidence="3" id="KW-1185">Reference proteome</keyword>
<dbReference type="Proteomes" id="UP000314294">
    <property type="component" value="Unassembled WGS sequence"/>
</dbReference>
<evidence type="ECO:0000313" key="3">
    <source>
        <dbReference type="Proteomes" id="UP000314294"/>
    </source>
</evidence>
<protein>
    <submittedName>
        <fullName evidence="2">Uncharacterized protein</fullName>
    </submittedName>
</protein>
<accession>A0A4Z2DZU9</accession>
<feature type="region of interest" description="Disordered" evidence="1">
    <location>
        <begin position="1"/>
        <end position="73"/>
    </location>
</feature>
<comment type="caution">
    <text evidence="2">The sequence shown here is derived from an EMBL/GenBank/DDBJ whole genome shotgun (WGS) entry which is preliminary data.</text>
</comment>
<feature type="compositionally biased region" description="Polar residues" evidence="1">
    <location>
        <begin position="14"/>
        <end position="23"/>
    </location>
</feature>
<dbReference type="AlphaFoldDB" id="A0A4Z2DZU9"/>
<organism evidence="2 3">
    <name type="scientific">Liparis tanakae</name>
    <name type="common">Tanaka's snailfish</name>
    <dbReference type="NCBI Taxonomy" id="230148"/>
    <lineage>
        <taxon>Eukaryota</taxon>
        <taxon>Metazoa</taxon>
        <taxon>Chordata</taxon>
        <taxon>Craniata</taxon>
        <taxon>Vertebrata</taxon>
        <taxon>Euteleostomi</taxon>
        <taxon>Actinopterygii</taxon>
        <taxon>Neopterygii</taxon>
        <taxon>Teleostei</taxon>
        <taxon>Neoteleostei</taxon>
        <taxon>Acanthomorphata</taxon>
        <taxon>Eupercaria</taxon>
        <taxon>Perciformes</taxon>
        <taxon>Cottioidei</taxon>
        <taxon>Cottales</taxon>
        <taxon>Liparidae</taxon>
        <taxon>Liparis</taxon>
    </lineage>
</organism>